<evidence type="ECO:0000313" key="2">
    <source>
        <dbReference type="Proteomes" id="UP000187465"/>
    </source>
</evidence>
<dbReference type="EMBL" id="MKQP01000040">
    <property type="protein sequence ID" value="OMD26780.1"/>
    <property type="molecule type" value="Genomic_DNA"/>
</dbReference>
<evidence type="ECO:0000313" key="1">
    <source>
        <dbReference type="EMBL" id="OMD26780.1"/>
    </source>
</evidence>
<reference evidence="1 2" key="1">
    <citation type="submission" date="2016-10" db="EMBL/GenBank/DDBJ databases">
        <title>Paenibacillus species isolates.</title>
        <authorList>
            <person name="Beno S.M."/>
        </authorList>
    </citation>
    <scope>NUCLEOTIDE SEQUENCE [LARGE SCALE GENOMIC DNA]</scope>
    <source>
        <strain evidence="1 2">FSL H7-0604</strain>
    </source>
</reference>
<dbReference type="RefSeq" id="WP_076179544.1">
    <property type="nucleotide sequence ID" value="NZ_MKQP01000040.1"/>
</dbReference>
<comment type="caution">
    <text evidence="1">The sequence shown here is derived from an EMBL/GenBank/DDBJ whole genome shotgun (WGS) entry which is preliminary data.</text>
</comment>
<accession>A0A1R0X1Y5</accession>
<protein>
    <submittedName>
        <fullName evidence="1">Uncharacterized protein</fullName>
    </submittedName>
</protein>
<gene>
    <name evidence="1" type="ORF">BJP51_26680</name>
</gene>
<dbReference type="AlphaFoldDB" id="A0A1R0X1Y5"/>
<organism evidence="1 2">
    <name type="scientific">Paenibacillus odorifer</name>
    <dbReference type="NCBI Taxonomy" id="189426"/>
    <lineage>
        <taxon>Bacteria</taxon>
        <taxon>Bacillati</taxon>
        <taxon>Bacillota</taxon>
        <taxon>Bacilli</taxon>
        <taxon>Bacillales</taxon>
        <taxon>Paenibacillaceae</taxon>
        <taxon>Paenibacillus</taxon>
    </lineage>
</organism>
<dbReference type="Proteomes" id="UP000187465">
    <property type="component" value="Unassembled WGS sequence"/>
</dbReference>
<sequence length="155" mass="17750">MIQIRVSYNIYLISLLDELVSDLQVSNPEYRMAGDIGDNPIVNTLSREVGHNPMYYALPTKRGVTFDLTKLRSLRQELVQMKEESIQIALEVITFELSRIKLDIYINCSIKDDEFELQYKDFSWSGSAESIIAATLKVDETCDASDFWIGITRIS</sequence>
<proteinExistence type="predicted"/>
<name>A0A1R0X1Y5_9BACL</name>